<feature type="chain" id="PRO_5035919110" evidence="2">
    <location>
        <begin position="21"/>
        <end position="220"/>
    </location>
</feature>
<keyword evidence="4" id="KW-1185">Reference proteome</keyword>
<dbReference type="EMBL" id="CAJGYM010000038">
    <property type="protein sequence ID" value="CAD6193774.1"/>
    <property type="molecule type" value="Genomic_DNA"/>
</dbReference>
<evidence type="ECO:0000313" key="4">
    <source>
        <dbReference type="Proteomes" id="UP000835052"/>
    </source>
</evidence>
<feature type="signal peptide" evidence="2">
    <location>
        <begin position="1"/>
        <end position="20"/>
    </location>
</feature>
<evidence type="ECO:0000256" key="2">
    <source>
        <dbReference type="SAM" id="SignalP"/>
    </source>
</evidence>
<protein>
    <submittedName>
        <fullName evidence="3">Uncharacterized protein</fullName>
    </submittedName>
</protein>
<reference evidence="3" key="1">
    <citation type="submission" date="2020-10" db="EMBL/GenBank/DDBJ databases">
        <authorList>
            <person name="Kikuchi T."/>
        </authorList>
    </citation>
    <scope>NUCLEOTIDE SEQUENCE</scope>
    <source>
        <strain evidence="3">NKZ352</strain>
    </source>
</reference>
<feature type="transmembrane region" description="Helical" evidence="1">
    <location>
        <begin position="154"/>
        <end position="172"/>
    </location>
</feature>
<evidence type="ECO:0000313" key="3">
    <source>
        <dbReference type="EMBL" id="CAD6193774.1"/>
    </source>
</evidence>
<keyword evidence="1" id="KW-0812">Transmembrane</keyword>
<proteinExistence type="predicted"/>
<dbReference type="AlphaFoldDB" id="A0A8S1HDI6"/>
<name>A0A8S1HDI6_9PELO</name>
<organism evidence="3 4">
    <name type="scientific">Caenorhabditis auriculariae</name>
    <dbReference type="NCBI Taxonomy" id="2777116"/>
    <lineage>
        <taxon>Eukaryota</taxon>
        <taxon>Metazoa</taxon>
        <taxon>Ecdysozoa</taxon>
        <taxon>Nematoda</taxon>
        <taxon>Chromadorea</taxon>
        <taxon>Rhabditida</taxon>
        <taxon>Rhabditina</taxon>
        <taxon>Rhabditomorpha</taxon>
        <taxon>Rhabditoidea</taxon>
        <taxon>Rhabditidae</taxon>
        <taxon>Peloderinae</taxon>
        <taxon>Caenorhabditis</taxon>
    </lineage>
</organism>
<keyword evidence="2" id="KW-0732">Signal</keyword>
<keyword evidence="1" id="KW-0472">Membrane</keyword>
<keyword evidence="1" id="KW-1133">Transmembrane helix</keyword>
<accession>A0A8S1HDI6</accession>
<gene>
    <name evidence="3" type="ORF">CAUJ_LOCUS9693</name>
</gene>
<dbReference type="Proteomes" id="UP000835052">
    <property type="component" value="Unassembled WGS sequence"/>
</dbReference>
<evidence type="ECO:0000256" key="1">
    <source>
        <dbReference type="SAM" id="Phobius"/>
    </source>
</evidence>
<sequence>MIGSLRILMLLGLLILVIQAYEDSDTPYMRKAYLKDRYEASIDNRRETTHDPTFREKFEALKEKVKKKGRGDLQKYEVALLAIFLVADSTDVELEVKDTGVKIISSGVAFEIPRVPEKVQPNVTVTVEPVKGSFQPKSKTTTNRFDIIFCSMKTSFFLALLLVILALVAANLDETGAGESLPKDFPRYIPYADTNRKSIPLEAQGEDIEVAKHFDGDQEM</sequence>
<comment type="caution">
    <text evidence="3">The sequence shown here is derived from an EMBL/GenBank/DDBJ whole genome shotgun (WGS) entry which is preliminary data.</text>
</comment>